<dbReference type="EMBL" id="CAJPEX010001773">
    <property type="protein sequence ID" value="CAG0919907.1"/>
    <property type="molecule type" value="Genomic_DNA"/>
</dbReference>
<protein>
    <submittedName>
        <fullName evidence="2">Uncharacterized protein</fullName>
    </submittedName>
</protein>
<feature type="compositionally biased region" description="Basic and acidic residues" evidence="1">
    <location>
        <begin position="1"/>
        <end position="10"/>
    </location>
</feature>
<dbReference type="EMBL" id="OA883810">
    <property type="protein sequence ID" value="CAD7279755.1"/>
    <property type="molecule type" value="Genomic_DNA"/>
</dbReference>
<keyword evidence="3" id="KW-1185">Reference proteome</keyword>
<dbReference type="Proteomes" id="UP000678499">
    <property type="component" value="Unassembled WGS sequence"/>
</dbReference>
<evidence type="ECO:0000313" key="2">
    <source>
        <dbReference type="EMBL" id="CAD7279755.1"/>
    </source>
</evidence>
<evidence type="ECO:0000313" key="3">
    <source>
        <dbReference type="Proteomes" id="UP000678499"/>
    </source>
</evidence>
<reference evidence="2" key="1">
    <citation type="submission" date="2020-11" db="EMBL/GenBank/DDBJ databases">
        <authorList>
            <person name="Tran Van P."/>
        </authorList>
    </citation>
    <scope>NUCLEOTIDE SEQUENCE</scope>
</reference>
<dbReference type="AlphaFoldDB" id="A0A7R9BSJ3"/>
<sequence>MQNEPEKPRVSLDGTPSVGTTGKTPKSLEQLALGAALCYLAECARTGHFDEQPSWRRSAWRSSLRRSVPAHLREALLDRALANGRLCDAAQFSLLDVLLCAHVSKLELRYVRTWFQAPLARILLSWRGSGLRSVVLEDVAWLGGECRCRSVYKCESAVWNATSHGESTKREVLVFDTPAVPQCPRLLLPRLLAAMPWLTQAHLKFICDDAALRVLGSFCAHLQLVDCSWSPQVSDRGIAALLLEEPQQLHSIAKHDQTNKQHHNLNNPNEKKKKKRRFFSSFLASATSSSELMTTTLALRFSDIFAPAFALPLRGTTGGGAAAAQRKPSPWEECHFADDSLQKAALLMFGGRVDDKVGRGLNPCCDTLRVLRFGGSAASKASVGLVELLAPKAKAFIN</sequence>
<feature type="region of interest" description="Disordered" evidence="1">
    <location>
        <begin position="1"/>
        <end position="25"/>
    </location>
</feature>
<gene>
    <name evidence="2" type="ORF">NMOB1V02_LOCUS7422</name>
</gene>
<proteinExistence type="predicted"/>
<organism evidence="2">
    <name type="scientific">Notodromas monacha</name>
    <dbReference type="NCBI Taxonomy" id="399045"/>
    <lineage>
        <taxon>Eukaryota</taxon>
        <taxon>Metazoa</taxon>
        <taxon>Ecdysozoa</taxon>
        <taxon>Arthropoda</taxon>
        <taxon>Crustacea</taxon>
        <taxon>Oligostraca</taxon>
        <taxon>Ostracoda</taxon>
        <taxon>Podocopa</taxon>
        <taxon>Podocopida</taxon>
        <taxon>Cypridocopina</taxon>
        <taxon>Cypridoidea</taxon>
        <taxon>Cyprididae</taxon>
        <taxon>Notodromas</taxon>
    </lineage>
</organism>
<name>A0A7R9BSJ3_9CRUS</name>
<accession>A0A7R9BSJ3</accession>
<evidence type="ECO:0000256" key="1">
    <source>
        <dbReference type="SAM" id="MobiDB-lite"/>
    </source>
</evidence>